<protein>
    <submittedName>
        <fullName evidence="1">Uncharacterized protein</fullName>
    </submittedName>
</protein>
<keyword evidence="2" id="KW-1185">Reference proteome</keyword>
<comment type="caution">
    <text evidence="1">The sequence shown here is derived from an EMBL/GenBank/DDBJ whole genome shotgun (WGS) entry which is preliminary data.</text>
</comment>
<dbReference type="Proteomes" id="UP001162992">
    <property type="component" value="Chromosome 15"/>
</dbReference>
<name>A0ACC2BHI0_DIPCM</name>
<evidence type="ECO:0000313" key="2">
    <source>
        <dbReference type="Proteomes" id="UP001162992"/>
    </source>
</evidence>
<organism evidence="1 2">
    <name type="scientific">Diphasiastrum complanatum</name>
    <name type="common">Issler's clubmoss</name>
    <name type="synonym">Lycopodium complanatum</name>
    <dbReference type="NCBI Taxonomy" id="34168"/>
    <lineage>
        <taxon>Eukaryota</taxon>
        <taxon>Viridiplantae</taxon>
        <taxon>Streptophyta</taxon>
        <taxon>Embryophyta</taxon>
        <taxon>Tracheophyta</taxon>
        <taxon>Lycopodiopsida</taxon>
        <taxon>Lycopodiales</taxon>
        <taxon>Lycopodiaceae</taxon>
        <taxon>Lycopodioideae</taxon>
        <taxon>Diphasiastrum</taxon>
    </lineage>
</organism>
<proteinExistence type="predicted"/>
<evidence type="ECO:0000313" key="1">
    <source>
        <dbReference type="EMBL" id="KAJ7529206.1"/>
    </source>
</evidence>
<reference evidence="2" key="1">
    <citation type="journal article" date="2024" name="Proc. Natl. Acad. Sci. U.S.A.">
        <title>Extraordinary preservation of gene collinearity over three hundred million years revealed in homosporous lycophytes.</title>
        <authorList>
            <person name="Li C."/>
            <person name="Wickell D."/>
            <person name="Kuo L.Y."/>
            <person name="Chen X."/>
            <person name="Nie B."/>
            <person name="Liao X."/>
            <person name="Peng D."/>
            <person name="Ji J."/>
            <person name="Jenkins J."/>
            <person name="Williams M."/>
            <person name="Shu S."/>
            <person name="Plott C."/>
            <person name="Barry K."/>
            <person name="Rajasekar S."/>
            <person name="Grimwood J."/>
            <person name="Han X."/>
            <person name="Sun S."/>
            <person name="Hou Z."/>
            <person name="He W."/>
            <person name="Dai G."/>
            <person name="Sun C."/>
            <person name="Schmutz J."/>
            <person name="Leebens-Mack J.H."/>
            <person name="Li F.W."/>
            <person name="Wang L."/>
        </authorList>
    </citation>
    <scope>NUCLEOTIDE SEQUENCE [LARGE SCALE GENOMIC DNA]</scope>
    <source>
        <strain evidence="2">cv. PW_Plant_1</strain>
    </source>
</reference>
<gene>
    <name evidence="1" type="ORF">O6H91_15G037700</name>
</gene>
<sequence length="325" mass="36293">MASIKPGKARRSQLSSSPGSALSPSPAAAASSVASSSRKRGNAYEKHDAAAFNAAVSKRPKKQAPEKRMARYIAGPSASVMERIQRAYQHRLYLIEKSLIGDPENPVSCEFFVLGATGNVYTVKLEKIPSCTCPDFSRGHVCKHLLFVYLRVLKLPQSDPRVWQKALLSPELQDLLEKSVVSEAALASQSVRRRFQEITGKAGKEVENTEKVEQRELDGDCPICYEPMAAEDGKEVEPVVFCRVCGNNVHRDCFQKWSRGKRGRKVTCIYCRAVWEDPSLKKKGKKKEIGPGWYINLASYSEDHSVTDTSLEALYPESYEWIRFG</sequence>
<dbReference type="EMBL" id="CM055106">
    <property type="protein sequence ID" value="KAJ7529206.1"/>
    <property type="molecule type" value="Genomic_DNA"/>
</dbReference>
<accession>A0ACC2BHI0</accession>